<keyword evidence="4" id="KW-1185">Reference proteome</keyword>
<dbReference type="Proteomes" id="UP000483362">
    <property type="component" value="Unassembled WGS sequence"/>
</dbReference>
<evidence type="ECO:0000313" key="4">
    <source>
        <dbReference type="Proteomes" id="UP000483362"/>
    </source>
</evidence>
<dbReference type="EMBL" id="VULT01000007">
    <property type="protein sequence ID" value="MSS17271.1"/>
    <property type="molecule type" value="Genomic_DNA"/>
</dbReference>
<dbReference type="InterPro" id="IPR046692">
    <property type="entry name" value="DUF6562"/>
</dbReference>
<dbReference type="Pfam" id="PF20200">
    <property type="entry name" value="DUF6562"/>
    <property type="match status" value="1"/>
</dbReference>
<protein>
    <recommendedName>
        <fullName evidence="2">DUF6562 domain-containing protein</fullName>
    </recommendedName>
</protein>
<sequence>MNRNIAVVAIASVFLAVLLSSCKSGGGDEPQVDYGPATVEVTLHFPSTELTPYREIDYDARAIESDTMGVRYIVRAYAVDGNGDCATVPAAQMVATGPVAASLDTRCRFKLPSGRYKLLAWADYTRRGSTADRYYDCSDFSDVELTPLALSTGSDDTKLCYCGTGSIEFHVPATDSTRVIASTVNLTPPVGKFKYVATDYNKFVDKDKSGYRVVFLYNGFLPSNFNLFRNLPFNSVTGKQFVSTLSEMSTQGTGSATLGYDYVMVNGDEGSVNVLVGLYNEEGKLTGRTTALEVPLKRGGLTVVRGSFLTHTANTGGIGIDPGFDGDIDVYY</sequence>
<dbReference type="AlphaFoldDB" id="A0A6L5XAL4"/>
<reference evidence="3 4" key="1">
    <citation type="submission" date="2019-08" db="EMBL/GenBank/DDBJ databases">
        <title>In-depth cultivation of the pig gut microbiome towards novel bacterial diversity and tailored functional studies.</title>
        <authorList>
            <person name="Wylensek D."/>
            <person name="Hitch T.C.A."/>
            <person name="Clavel T."/>
        </authorList>
    </citation>
    <scope>NUCLEOTIDE SEQUENCE [LARGE SCALE GENOMIC DNA]</scope>
    <source>
        <strain evidence="3 4">Oil-RF-744-WCA-WT-10</strain>
    </source>
</reference>
<keyword evidence="1" id="KW-0732">Signal</keyword>
<gene>
    <name evidence="3" type="ORF">FYJ29_05770</name>
</gene>
<feature type="signal peptide" evidence="1">
    <location>
        <begin position="1"/>
        <end position="26"/>
    </location>
</feature>
<feature type="chain" id="PRO_5026871336" description="DUF6562 domain-containing protein" evidence="1">
    <location>
        <begin position="27"/>
        <end position="332"/>
    </location>
</feature>
<organism evidence="3 4">
    <name type="scientific">Sodaliphilus pleomorphus</name>
    <dbReference type="NCBI Taxonomy" id="2606626"/>
    <lineage>
        <taxon>Bacteria</taxon>
        <taxon>Pseudomonadati</taxon>
        <taxon>Bacteroidota</taxon>
        <taxon>Bacteroidia</taxon>
        <taxon>Bacteroidales</taxon>
        <taxon>Muribaculaceae</taxon>
        <taxon>Sodaliphilus</taxon>
    </lineage>
</organism>
<evidence type="ECO:0000256" key="1">
    <source>
        <dbReference type="SAM" id="SignalP"/>
    </source>
</evidence>
<dbReference type="PROSITE" id="PS51257">
    <property type="entry name" value="PROKAR_LIPOPROTEIN"/>
    <property type="match status" value="1"/>
</dbReference>
<dbReference type="RefSeq" id="WP_154327178.1">
    <property type="nucleotide sequence ID" value="NZ_CP045696.1"/>
</dbReference>
<evidence type="ECO:0000313" key="3">
    <source>
        <dbReference type="EMBL" id="MSS17271.1"/>
    </source>
</evidence>
<accession>A0A6L5XAL4</accession>
<proteinExistence type="predicted"/>
<evidence type="ECO:0000259" key="2">
    <source>
        <dbReference type="Pfam" id="PF20200"/>
    </source>
</evidence>
<comment type="caution">
    <text evidence="3">The sequence shown here is derived from an EMBL/GenBank/DDBJ whole genome shotgun (WGS) entry which is preliminary data.</text>
</comment>
<name>A0A6L5XAL4_9BACT</name>
<feature type="domain" description="DUF6562" evidence="2">
    <location>
        <begin position="38"/>
        <end position="330"/>
    </location>
</feature>